<evidence type="ECO:0000313" key="2">
    <source>
        <dbReference type="EMBL" id="VEU55147.1"/>
    </source>
</evidence>
<dbReference type="InterPro" id="IPR011335">
    <property type="entry name" value="Restrct_endonuc-II-like"/>
</dbReference>
<dbReference type="Proteomes" id="UP000290482">
    <property type="component" value="Chromosome"/>
</dbReference>
<dbReference type="SUPFAM" id="SSF52980">
    <property type="entry name" value="Restriction endonuclease-like"/>
    <property type="match status" value="1"/>
</dbReference>
<dbReference type="OrthoDB" id="403948at2"/>
<dbReference type="InterPro" id="IPR019080">
    <property type="entry name" value="YqaJ_viral_recombinase"/>
</dbReference>
<dbReference type="Gene3D" id="3.90.320.10">
    <property type="match status" value="1"/>
</dbReference>
<evidence type="ECO:0000313" key="3">
    <source>
        <dbReference type="Proteomes" id="UP000290482"/>
    </source>
</evidence>
<evidence type="ECO:0000259" key="1">
    <source>
        <dbReference type="Pfam" id="PF09588"/>
    </source>
</evidence>
<proteinExistence type="predicted"/>
<dbReference type="Pfam" id="PF09588">
    <property type="entry name" value="YqaJ"/>
    <property type="match status" value="1"/>
</dbReference>
<name>A0A448ZV65_METOS</name>
<reference evidence="2 3" key="1">
    <citation type="submission" date="2019-01" db="EMBL/GenBank/DDBJ databases">
        <authorList>
            <consortium name="Pathogen Informatics"/>
        </authorList>
    </citation>
    <scope>NUCLEOTIDE SEQUENCE [LARGE SCALE GENOMIC DNA]</scope>
    <source>
        <strain evidence="2 3">NCTC10112</strain>
    </source>
</reference>
<protein>
    <submittedName>
        <fullName evidence="2">YqaJ-like viral recombinase domain</fullName>
    </submittedName>
</protein>
<dbReference type="KEGG" id="mob:NCTC10112_00025"/>
<accession>A0A448ZV65</accession>
<feature type="domain" description="YqaJ viral recombinase" evidence="1">
    <location>
        <begin position="44"/>
        <end position="170"/>
    </location>
</feature>
<sequence>MIIPKRLCYNNSHYKLDKNTKTLVLNKEYHKQLLDNAGKFGGFKKITATYLGDILKVDNFKSPFAVFGRLCGVPMPVLDEKYINAGVILEPKIREKIEESLGSHLETYDAKEYNYDYFKDNKFFGGLPDGYSKEKNLIIEIKTTNVKNIENWEKYGLPKNYLLQAQLYAYLMKADKYSIVVLFLEDDDYKDPASVDINKRYLKNYRFTLDIPKLEDNLKKVEDWYDKYTKLGISPEWNDSIDADYLKFLECSNKEEWEKLYCKWVEEGKAVPKC</sequence>
<dbReference type="RefSeq" id="WP_022935914.1">
    <property type="nucleotide sequence ID" value="NZ_LR214940.1"/>
</dbReference>
<keyword evidence="3" id="KW-1185">Reference proteome</keyword>
<organism evidence="2 3">
    <name type="scientific">Metamycoplasma orale</name>
    <name type="common">Mycoplasma orale</name>
    <dbReference type="NCBI Taxonomy" id="2121"/>
    <lineage>
        <taxon>Bacteria</taxon>
        <taxon>Bacillati</taxon>
        <taxon>Mycoplasmatota</taxon>
        <taxon>Mycoplasmoidales</taxon>
        <taxon>Metamycoplasmataceae</taxon>
        <taxon>Metamycoplasma</taxon>
    </lineage>
</organism>
<dbReference type="NCBIfam" id="NF045870">
    <property type="entry name" value="MAGa7180_fam_nucl"/>
    <property type="match status" value="1"/>
</dbReference>
<dbReference type="EMBL" id="LR214940">
    <property type="protein sequence ID" value="VEU55147.1"/>
    <property type="molecule type" value="Genomic_DNA"/>
</dbReference>
<dbReference type="InterPro" id="IPR011604">
    <property type="entry name" value="PDDEXK-like_dom_sf"/>
</dbReference>
<dbReference type="AlphaFoldDB" id="A0A448ZV65"/>
<gene>
    <name evidence="2" type="ORF">NCTC10112_00025</name>
</gene>